<keyword evidence="2 5" id="KW-0812">Transmembrane</keyword>
<evidence type="ECO:0000256" key="1">
    <source>
        <dbReference type="ARBA" id="ARBA00004141"/>
    </source>
</evidence>
<evidence type="ECO:0000256" key="5">
    <source>
        <dbReference type="SAM" id="Phobius"/>
    </source>
</evidence>
<dbReference type="InterPro" id="IPR001694">
    <property type="entry name" value="NADH_UbQ_OxRdtase_su1/FPO"/>
</dbReference>
<dbReference type="Pfam" id="PF00146">
    <property type="entry name" value="NADHdh"/>
    <property type="match status" value="1"/>
</dbReference>
<dbReference type="EC" id="1.6.-.-" evidence="6"/>
<evidence type="ECO:0000256" key="2">
    <source>
        <dbReference type="ARBA" id="ARBA00022692"/>
    </source>
</evidence>
<evidence type="ECO:0000313" key="6">
    <source>
        <dbReference type="EMBL" id="EQD71488.1"/>
    </source>
</evidence>
<dbReference type="GO" id="GO:0016020">
    <property type="term" value="C:membrane"/>
    <property type="evidence" value="ECO:0007669"/>
    <property type="project" value="UniProtKB-SubCell"/>
</dbReference>
<name>T1BSH2_9ZZZZ</name>
<keyword evidence="6" id="KW-0830">Ubiquinone</keyword>
<dbReference type="PROSITE" id="PS00667">
    <property type="entry name" value="COMPLEX1_ND1_1"/>
    <property type="match status" value="1"/>
</dbReference>
<dbReference type="PANTHER" id="PTHR11432">
    <property type="entry name" value="NADH DEHYDROGENASE SUBUNIT 1"/>
    <property type="match status" value="1"/>
</dbReference>
<feature type="non-terminal residue" evidence="6">
    <location>
        <position position="101"/>
    </location>
</feature>
<keyword evidence="3 5" id="KW-1133">Transmembrane helix</keyword>
<comment type="caution">
    <text evidence="6">The sequence shown here is derived from an EMBL/GenBank/DDBJ whole genome shotgun (WGS) entry which is preliminary data.</text>
</comment>
<dbReference type="AlphaFoldDB" id="T1BSH2"/>
<gene>
    <name evidence="6" type="ORF">B1A_05767</name>
</gene>
<evidence type="ECO:0000256" key="3">
    <source>
        <dbReference type="ARBA" id="ARBA00022989"/>
    </source>
</evidence>
<dbReference type="InterPro" id="IPR018086">
    <property type="entry name" value="NADH_UbQ_OxRdtase_su1_CS"/>
</dbReference>
<reference evidence="6" key="2">
    <citation type="journal article" date="2014" name="ISME J.">
        <title>Microbial stratification in low pH oxic and suboxic macroscopic growths along an acid mine drainage.</title>
        <authorList>
            <person name="Mendez-Garcia C."/>
            <person name="Mesa V."/>
            <person name="Sprenger R.R."/>
            <person name="Richter M."/>
            <person name="Diez M.S."/>
            <person name="Solano J."/>
            <person name="Bargiela R."/>
            <person name="Golyshina O.V."/>
            <person name="Manteca A."/>
            <person name="Ramos J.L."/>
            <person name="Gallego J.R."/>
            <person name="Llorente I."/>
            <person name="Martins Dos Santos V.A."/>
            <person name="Jensen O.N."/>
            <person name="Pelaez A.I."/>
            <person name="Sanchez J."/>
            <person name="Ferrer M."/>
        </authorList>
    </citation>
    <scope>NUCLEOTIDE SEQUENCE</scope>
</reference>
<dbReference type="GO" id="GO:0009060">
    <property type="term" value="P:aerobic respiration"/>
    <property type="evidence" value="ECO:0007669"/>
    <property type="project" value="TreeGrafter"/>
</dbReference>
<organism evidence="6">
    <name type="scientific">mine drainage metagenome</name>
    <dbReference type="NCBI Taxonomy" id="410659"/>
    <lineage>
        <taxon>unclassified sequences</taxon>
        <taxon>metagenomes</taxon>
        <taxon>ecological metagenomes</taxon>
    </lineage>
</organism>
<dbReference type="EMBL" id="AUZX01004206">
    <property type="protein sequence ID" value="EQD71488.1"/>
    <property type="molecule type" value="Genomic_DNA"/>
</dbReference>
<protein>
    <submittedName>
        <fullName evidence="6">NADH:ubiquinone oxidoreductase, subunit 1</fullName>
        <ecNumber evidence="6">1.6.-.-</ecNumber>
    </submittedName>
</protein>
<keyword evidence="4 5" id="KW-0472">Membrane</keyword>
<dbReference type="GO" id="GO:0003954">
    <property type="term" value="F:NADH dehydrogenase activity"/>
    <property type="evidence" value="ECO:0007669"/>
    <property type="project" value="TreeGrafter"/>
</dbReference>
<comment type="subcellular location">
    <subcellularLocation>
        <location evidence="1">Membrane</location>
        <topology evidence="1">Multi-pass membrane protein</topology>
    </subcellularLocation>
</comment>
<evidence type="ECO:0000256" key="4">
    <source>
        <dbReference type="ARBA" id="ARBA00023136"/>
    </source>
</evidence>
<dbReference type="PANTHER" id="PTHR11432:SF3">
    <property type="entry name" value="NADH-UBIQUINONE OXIDOREDUCTASE CHAIN 1"/>
    <property type="match status" value="1"/>
</dbReference>
<proteinExistence type="predicted"/>
<reference evidence="6" key="1">
    <citation type="submission" date="2013-08" db="EMBL/GenBank/DDBJ databases">
        <authorList>
            <person name="Mendez C."/>
            <person name="Richter M."/>
            <person name="Ferrer M."/>
            <person name="Sanchez J."/>
        </authorList>
    </citation>
    <scope>NUCLEOTIDE SEQUENCE</scope>
</reference>
<sequence length="101" mass="11182">MNALLATVDPLYQHGVTWAVVLIVVIRVVAAFAVLMGSVIIMIWFERKAISDMQSRIGPQRWGPFGLLQTLADGAKLFFKEDLIPAGANRLVFKLAPYLVL</sequence>
<feature type="transmembrane region" description="Helical" evidence="5">
    <location>
        <begin position="20"/>
        <end position="45"/>
    </location>
</feature>
<keyword evidence="6" id="KW-0560">Oxidoreductase</keyword>
<accession>T1BSH2</accession>